<proteinExistence type="predicted"/>
<reference evidence="1 2" key="1">
    <citation type="submission" date="2017-02" db="EMBL/GenBank/DDBJ databases">
        <title>Complete genome sequence of the cold-active Pseudoalteromonas aliena strain EH1 isolated from Arctic seawater.</title>
        <authorList>
            <person name="Kim E."/>
            <person name="Heo E."/>
            <person name="Kim H."/>
            <person name="Kim D."/>
        </authorList>
    </citation>
    <scope>NUCLEOTIDE SEQUENCE [LARGE SCALE GENOMIC DNA]</scope>
    <source>
        <strain evidence="1 2">EH1</strain>
    </source>
</reference>
<sequence length="171" mass="20586">MKRSSDEEKRQLEHDAAKLFLRCYEQQQGIHMRNIWHNEPNKPDVSCYQENEQLDIEIAHLYASETEAMAVLGRPLSMQMQRDLADMAQKPSEHRLRAALERLLKQKAKKRYYSERTWLVIRNASTIWRKVDFEAVIDDLNFPRTYQFEQIWLVCDFYRGELLRVDEKRPI</sequence>
<gene>
    <name evidence="1" type="ORF">B0W48_09585</name>
</gene>
<dbReference type="Proteomes" id="UP000188243">
    <property type="component" value="Chromosome"/>
</dbReference>
<dbReference type="KEGG" id="paln:B0W48_09585"/>
<evidence type="ECO:0000313" key="2">
    <source>
        <dbReference type="Proteomes" id="UP000188243"/>
    </source>
</evidence>
<dbReference type="RefSeq" id="WP_077536742.1">
    <property type="nucleotide sequence ID" value="NZ_CP019628.1"/>
</dbReference>
<organism evidence="1 2">
    <name type="scientific">Pseudoalteromonas aliena</name>
    <dbReference type="NCBI Taxonomy" id="247523"/>
    <lineage>
        <taxon>Bacteria</taxon>
        <taxon>Pseudomonadati</taxon>
        <taxon>Pseudomonadota</taxon>
        <taxon>Gammaproteobacteria</taxon>
        <taxon>Alteromonadales</taxon>
        <taxon>Pseudoalteromonadaceae</taxon>
        <taxon>Pseudoalteromonas</taxon>
    </lineage>
</organism>
<dbReference type="STRING" id="247523.B0W48_09585"/>
<evidence type="ECO:0000313" key="1">
    <source>
        <dbReference type="EMBL" id="AQQ00017.1"/>
    </source>
</evidence>
<dbReference type="EMBL" id="CP019628">
    <property type="protein sequence ID" value="AQQ00017.1"/>
    <property type="molecule type" value="Genomic_DNA"/>
</dbReference>
<name>A0A1Q2GY55_9GAMM</name>
<protein>
    <submittedName>
        <fullName evidence="1">Uncharacterized protein</fullName>
    </submittedName>
</protein>
<dbReference type="AlphaFoldDB" id="A0A1Q2GY55"/>
<accession>A0A1Q2GY55</accession>